<name>A0AAN9UHY3_9PEZI</name>
<feature type="compositionally biased region" description="Basic residues" evidence="1">
    <location>
        <begin position="360"/>
        <end position="372"/>
    </location>
</feature>
<gene>
    <name evidence="2" type="ORF">SLS53_003802</name>
</gene>
<feature type="region of interest" description="Disordered" evidence="1">
    <location>
        <begin position="301"/>
        <end position="389"/>
    </location>
</feature>
<comment type="caution">
    <text evidence="2">The sequence shown here is derived from an EMBL/GenBank/DDBJ whole genome shotgun (WGS) entry which is preliminary data.</text>
</comment>
<sequence>MPRKSASGRRTAHSATTQTTSTPLDSTSKKSTRTQTADFNFEQNLVESHIYPCGFTWTNDLPDAEPVNIDTLRRRLAAPRASLSPSRRDPSQYDNFRRANAMCLSESAVMTNVLPFLCGDDSLAFSTGQDMLFTNIESVTGGANIAPKPDLFDGAPQVQVDAQVWKALDHLIIPTKEPAAPRAPNFFFEAKSINRLPTEGERQLAQDLAVGARAIDALRNFGSDTVDQDGNAYTIGATYHGNGQLKLYSAHRTTDHTGQTGTYITELNAYAMTGDSHWDGIRAFRNSRDMAKEFRNDALRTANSRAREAAEHEQHHRQDDNQDESADCAEHGIHSTTSFNTITGDRSRSAPSSPSDKHATRSKKSKVKKRRRESSSESDARSRQGRKIT</sequence>
<proteinExistence type="predicted"/>
<accession>A0AAN9UHY3</accession>
<evidence type="ECO:0000256" key="1">
    <source>
        <dbReference type="SAM" id="MobiDB-lite"/>
    </source>
</evidence>
<keyword evidence="3" id="KW-1185">Reference proteome</keyword>
<feature type="compositionally biased region" description="Polar residues" evidence="1">
    <location>
        <begin position="334"/>
        <end position="344"/>
    </location>
</feature>
<feature type="compositionally biased region" description="Basic residues" evidence="1">
    <location>
        <begin position="1"/>
        <end position="12"/>
    </location>
</feature>
<feature type="compositionally biased region" description="Basic and acidic residues" evidence="1">
    <location>
        <begin position="373"/>
        <end position="382"/>
    </location>
</feature>
<reference evidence="2 3" key="1">
    <citation type="journal article" date="2023" name="PLoS ONE">
        <title>Cytospora paraplurivora sp. nov. isolated from orchards with fruit tree decline syndrome in Ontario, Canada.</title>
        <authorList>
            <person name="Ilyukhin E."/>
            <person name="Nguyen H.D.T."/>
            <person name="Castle A.J."/>
            <person name="Ellouze W."/>
        </authorList>
    </citation>
    <scope>NUCLEOTIDE SEQUENCE [LARGE SCALE GENOMIC DNA]</scope>
    <source>
        <strain evidence="2 3">FDS-564</strain>
    </source>
</reference>
<dbReference type="AlphaFoldDB" id="A0AAN9UHY3"/>
<organism evidence="2 3">
    <name type="scientific">Cytospora paraplurivora</name>
    <dbReference type="NCBI Taxonomy" id="2898453"/>
    <lineage>
        <taxon>Eukaryota</taxon>
        <taxon>Fungi</taxon>
        <taxon>Dikarya</taxon>
        <taxon>Ascomycota</taxon>
        <taxon>Pezizomycotina</taxon>
        <taxon>Sordariomycetes</taxon>
        <taxon>Sordariomycetidae</taxon>
        <taxon>Diaporthales</taxon>
        <taxon>Cytosporaceae</taxon>
        <taxon>Cytospora</taxon>
    </lineage>
</organism>
<evidence type="ECO:0000313" key="2">
    <source>
        <dbReference type="EMBL" id="KAK7743783.1"/>
    </source>
</evidence>
<protein>
    <submittedName>
        <fullName evidence="2">Uncharacterized protein</fullName>
    </submittedName>
</protein>
<feature type="compositionally biased region" description="Low complexity" evidence="1">
    <location>
        <begin position="13"/>
        <end position="26"/>
    </location>
</feature>
<dbReference type="Proteomes" id="UP001320245">
    <property type="component" value="Unassembled WGS sequence"/>
</dbReference>
<dbReference type="EMBL" id="JAJSPL020000012">
    <property type="protein sequence ID" value="KAK7743783.1"/>
    <property type="molecule type" value="Genomic_DNA"/>
</dbReference>
<feature type="region of interest" description="Disordered" evidence="1">
    <location>
        <begin position="1"/>
        <end position="34"/>
    </location>
</feature>
<evidence type="ECO:0000313" key="3">
    <source>
        <dbReference type="Proteomes" id="UP001320245"/>
    </source>
</evidence>
<feature type="compositionally biased region" description="Basic and acidic residues" evidence="1">
    <location>
        <begin position="305"/>
        <end position="320"/>
    </location>
</feature>